<proteinExistence type="predicted"/>
<reference evidence="1" key="1">
    <citation type="submission" date="2022-03" db="EMBL/GenBank/DDBJ databases">
        <authorList>
            <person name="Martin H S."/>
        </authorList>
    </citation>
    <scope>NUCLEOTIDE SEQUENCE</scope>
</reference>
<dbReference type="EMBL" id="OW152816">
    <property type="protein sequence ID" value="CAH2066102.1"/>
    <property type="molecule type" value="Genomic_DNA"/>
</dbReference>
<protein>
    <submittedName>
        <fullName evidence="1">Uncharacterized protein</fullName>
    </submittedName>
</protein>
<feature type="non-terminal residue" evidence="1">
    <location>
        <position position="85"/>
    </location>
</feature>
<evidence type="ECO:0000313" key="2">
    <source>
        <dbReference type="Proteomes" id="UP000837857"/>
    </source>
</evidence>
<name>A0ABN8IT99_9NEOP</name>
<dbReference type="Proteomes" id="UP000837857">
    <property type="component" value="Chromosome 4"/>
</dbReference>
<gene>
    <name evidence="1" type="ORF">IPOD504_LOCUS13280</name>
</gene>
<sequence length="85" mass="9600">MSREFNLLLPPSVHKDAVCINQQGDVHCPLAQEVERRARFRRGNGRGVGKSLDPSRLRRARGDLKNTVITSGERTKMAVLMVFVR</sequence>
<keyword evidence="2" id="KW-1185">Reference proteome</keyword>
<evidence type="ECO:0000313" key="1">
    <source>
        <dbReference type="EMBL" id="CAH2066102.1"/>
    </source>
</evidence>
<organism evidence="1 2">
    <name type="scientific">Iphiclides podalirius</name>
    <name type="common">scarce swallowtail</name>
    <dbReference type="NCBI Taxonomy" id="110791"/>
    <lineage>
        <taxon>Eukaryota</taxon>
        <taxon>Metazoa</taxon>
        <taxon>Ecdysozoa</taxon>
        <taxon>Arthropoda</taxon>
        <taxon>Hexapoda</taxon>
        <taxon>Insecta</taxon>
        <taxon>Pterygota</taxon>
        <taxon>Neoptera</taxon>
        <taxon>Endopterygota</taxon>
        <taxon>Lepidoptera</taxon>
        <taxon>Glossata</taxon>
        <taxon>Ditrysia</taxon>
        <taxon>Papilionoidea</taxon>
        <taxon>Papilionidae</taxon>
        <taxon>Papilioninae</taxon>
        <taxon>Iphiclides</taxon>
    </lineage>
</organism>
<accession>A0ABN8IT99</accession>